<dbReference type="SUPFAM" id="SSF54427">
    <property type="entry name" value="NTF2-like"/>
    <property type="match status" value="1"/>
</dbReference>
<keyword evidence="3" id="KW-1185">Reference proteome</keyword>
<sequence>MLPTKEISRIAQERFAAFESGDAARAVALYADEAKYWDTKTPGGVNGKAGLHGHFARFLQAFDVRYALLEEHRLEGRNASIVLWECAVRGRGADGAPGEGLVMQRGMNLFEMSGGLITREESYMDLASLDRLLTPAA</sequence>
<dbReference type="Proteomes" id="UP000651050">
    <property type="component" value="Unassembled WGS sequence"/>
</dbReference>
<organism evidence="2 3">
    <name type="scientific">Caenimonas aquaedulcis</name>
    <dbReference type="NCBI Taxonomy" id="2793270"/>
    <lineage>
        <taxon>Bacteria</taxon>
        <taxon>Pseudomonadati</taxon>
        <taxon>Pseudomonadota</taxon>
        <taxon>Betaproteobacteria</taxon>
        <taxon>Burkholderiales</taxon>
        <taxon>Comamonadaceae</taxon>
        <taxon>Caenimonas</taxon>
    </lineage>
</organism>
<dbReference type="RefSeq" id="WP_196985947.1">
    <property type="nucleotide sequence ID" value="NZ_JADWYS010000001.1"/>
</dbReference>
<feature type="domain" description="SnoaL-like" evidence="1">
    <location>
        <begin position="13"/>
        <end position="119"/>
    </location>
</feature>
<comment type="caution">
    <text evidence="2">The sequence shown here is derived from an EMBL/GenBank/DDBJ whole genome shotgun (WGS) entry which is preliminary data.</text>
</comment>
<gene>
    <name evidence="2" type="ORF">I5803_08555</name>
</gene>
<dbReference type="InterPro" id="IPR037401">
    <property type="entry name" value="SnoaL-like"/>
</dbReference>
<protein>
    <submittedName>
        <fullName evidence="2">Nuclear transport factor 2 family protein</fullName>
    </submittedName>
</protein>
<reference evidence="2" key="1">
    <citation type="submission" date="2020-11" db="EMBL/GenBank/DDBJ databases">
        <title>Bacterial whole genome sequence for Caenimonas sp. DR4.4.</title>
        <authorList>
            <person name="Le V."/>
            <person name="Ko S.-R."/>
            <person name="Ahn C.-Y."/>
            <person name="Oh H.-M."/>
        </authorList>
    </citation>
    <scope>NUCLEOTIDE SEQUENCE</scope>
    <source>
        <strain evidence="2">DR4.4</strain>
    </source>
</reference>
<evidence type="ECO:0000313" key="3">
    <source>
        <dbReference type="Proteomes" id="UP000651050"/>
    </source>
</evidence>
<dbReference type="Gene3D" id="3.10.450.50">
    <property type="match status" value="1"/>
</dbReference>
<dbReference type="EMBL" id="JADWYS010000001">
    <property type="protein sequence ID" value="MBG9388068.1"/>
    <property type="molecule type" value="Genomic_DNA"/>
</dbReference>
<name>A0A931MGI5_9BURK</name>
<dbReference type="Pfam" id="PF12680">
    <property type="entry name" value="SnoaL_2"/>
    <property type="match status" value="1"/>
</dbReference>
<dbReference type="AlphaFoldDB" id="A0A931MGI5"/>
<proteinExistence type="predicted"/>
<accession>A0A931MGI5</accession>
<evidence type="ECO:0000313" key="2">
    <source>
        <dbReference type="EMBL" id="MBG9388068.1"/>
    </source>
</evidence>
<evidence type="ECO:0000259" key="1">
    <source>
        <dbReference type="Pfam" id="PF12680"/>
    </source>
</evidence>
<dbReference type="InterPro" id="IPR032710">
    <property type="entry name" value="NTF2-like_dom_sf"/>
</dbReference>